<feature type="compositionally biased region" description="Basic and acidic residues" evidence="5">
    <location>
        <begin position="565"/>
        <end position="574"/>
    </location>
</feature>
<dbReference type="OrthoDB" id="26679at2759"/>
<keyword evidence="3" id="KW-0496">Mitochondrion</keyword>
<evidence type="ECO:0000256" key="2">
    <source>
        <dbReference type="ARBA" id="ARBA00009540"/>
    </source>
</evidence>
<dbReference type="GO" id="GO:0005739">
    <property type="term" value="C:mitochondrion"/>
    <property type="evidence" value="ECO:0007669"/>
    <property type="project" value="UniProtKB-SubCell"/>
</dbReference>
<gene>
    <name evidence="7" type="primary">OXR1</name>
    <name evidence="7" type="ORF">C6P46_006644</name>
</gene>
<comment type="caution">
    <text evidence="7">The sequence shown here is derived from an EMBL/GenBank/DDBJ whole genome shotgun (WGS) entry which is preliminary data.</text>
</comment>
<evidence type="ECO:0000256" key="5">
    <source>
        <dbReference type="SAM" id="MobiDB-lite"/>
    </source>
</evidence>
<feature type="region of interest" description="Disordered" evidence="5">
    <location>
        <begin position="56"/>
        <end position="298"/>
    </location>
</feature>
<proteinExistence type="inferred from homology"/>
<dbReference type="Pfam" id="PF07534">
    <property type="entry name" value="TLD"/>
    <property type="match status" value="1"/>
</dbReference>
<feature type="region of interest" description="Disordered" evidence="5">
    <location>
        <begin position="328"/>
        <end position="362"/>
    </location>
</feature>
<evidence type="ECO:0000313" key="8">
    <source>
        <dbReference type="Proteomes" id="UP000777482"/>
    </source>
</evidence>
<reference evidence="7 8" key="1">
    <citation type="submission" date="2020-11" db="EMBL/GenBank/DDBJ databases">
        <title>Kefir isolates.</title>
        <authorList>
            <person name="Marcisauskas S."/>
            <person name="Kim Y."/>
            <person name="Blasche S."/>
        </authorList>
    </citation>
    <scope>NUCLEOTIDE SEQUENCE [LARGE SCALE GENOMIC DNA]</scope>
    <source>
        <strain evidence="7 8">KR</strain>
    </source>
</reference>
<organism evidence="7 8">
    <name type="scientific">Rhodotorula mucilaginosa</name>
    <name type="common">Yeast</name>
    <name type="synonym">Rhodotorula rubra</name>
    <dbReference type="NCBI Taxonomy" id="5537"/>
    <lineage>
        <taxon>Eukaryota</taxon>
        <taxon>Fungi</taxon>
        <taxon>Dikarya</taxon>
        <taxon>Basidiomycota</taxon>
        <taxon>Pucciniomycotina</taxon>
        <taxon>Microbotryomycetes</taxon>
        <taxon>Sporidiobolales</taxon>
        <taxon>Sporidiobolaceae</taxon>
        <taxon>Rhodotorula</taxon>
    </lineage>
</organism>
<dbReference type="InterPro" id="IPR006571">
    <property type="entry name" value="TLDc_dom"/>
</dbReference>
<name>A0A9P6VY72_RHOMI</name>
<evidence type="ECO:0000256" key="3">
    <source>
        <dbReference type="ARBA" id="ARBA00023128"/>
    </source>
</evidence>
<sequence length="606" mass="64138">MPTNGNLPVDLSDLDPYSPTSSPQPPLFTTPPSSASTATATPSLPAAAVNVQATTISPGQGDPLAATLGRIQLGGSSSRPPSANSNRNRAALNTGNTESKLVQAQDQRNNRTTLLSEEPTPLPDLPPPHAHATPSSPRRRYSTTTTSAGHGPGHGPGFSPPRRLSSLMDLHAPASVSHALSSPPAETSAFADPFHPTIGRDGEPDAIRRRIREASGGGDSSWPSWGDRQQVNETTSGGGSDWGDFQAHHVHAPGSSSPSSSPPASPSRARPIPGSPSSSSSNHNQHHPPPSSSSLLGGHSFRAATLPLPAPLQSALSSHSFSSFFSLNNNSPTSLDRKQQSSPPPPPPHPQPPAPVTRASAPVTLNGFDPTAQPVRLTGIRPGVVRALDEDIAEGIRPFLPPRLRLSSKWTLLYSLDQHGISIHTLFANLDRGLRDRDGGFVLVVKTEKGEVFGAYCNEALKDASAVRGPAQRWAGDGSCFLWKSTPFSPHDFRIGSSVRAFKPTFRNTYYQHASTEFLAFGGGEDGVFGLWIDGVFERGWTGRCETYANEPLVDLRARGVVADEDKDRADAGDGSRSNARRSSSSSKAQEEGAFEVVGFECWAVG</sequence>
<feature type="compositionally biased region" description="Basic and acidic residues" evidence="5">
    <location>
        <begin position="198"/>
        <end position="208"/>
    </location>
</feature>
<feature type="compositionally biased region" description="Low complexity" evidence="5">
    <location>
        <begin position="130"/>
        <end position="149"/>
    </location>
</feature>
<accession>A0A9P6VY72</accession>
<keyword evidence="8" id="KW-1185">Reference proteome</keyword>
<feature type="compositionally biased region" description="Polar residues" evidence="5">
    <location>
        <begin position="93"/>
        <end position="111"/>
    </location>
</feature>
<feature type="compositionally biased region" description="Pro residues" evidence="5">
    <location>
        <begin position="120"/>
        <end position="129"/>
    </location>
</feature>
<dbReference type="SMART" id="SM00584">
    <property type="entry name" value="TLDc"/>
    <property type="match status" value="1"/>
</dbReference>
<evidence type="ECO:0000259" key="6">
    <source>
        <dbReference type="PROSITE" id="PS51886"/>
    </source>
</evidence>
<feature type="region of interest" description="Disordered" evidence="5">
    <location>
        <begin position="1"/>
        <end position="41"/>
    </location>
</feature>
<dbReference type="PANTHER" id="PTHR23354:SF62">
    <property type="entry name" value="MUSTARD, ISOFORM V"/>
    <property type="match status" value="1"/>
</dbReference>
<protein>
    <recommendedName>
        <fullName evidence="4">Oxidation resistance protein 1</fullName>
    </recommendedName>
</protein>
<feature type="compositionally biased region" description="Low complexity" evidence="5">
    <location>
        <begin position="30"/>
        <end position="41"/>
    </location>
</feature>
<dbReference type="AlphaFoldDB" id="A0A9P6VY72"/>
<feature type="compositionally biased region" description="Pro residues" evidence="5">
    <location>
        <begin position="342"/>
        <end position="355"/>
    </location>
</feature>
<dbReference type="Proteomes" id="UP000777482">
    <property type="component" value="Unassembled WGS sequence"/>
</dbReference>
<feature type="compositionally biased region" description="Low complexity" evidence="5">
    <location>
        <begin position="576"/>
        <end position="587"/>
    </location>
</feature>
<dbReference type="GO" id="GO:0006979">
    <property type="term" value="P:response to oxidative stress"/>
    <property type="evidence" value="ECO:0007669"/>
    <property type="project" value="TreeGrafter"/>
</dbReference>
<feature type="compositionally biased region" description="Low complexity" evidence="5">
    <location>
        <begin position="266"/>
        <end position="283"/>
    </location>
</feature>
<dbReference type="GO" id="GO:0005634">
    <property type="term" value="C:nucleus"/>
    <property type="evidence" value="ECO:0007669"/>
    <property type="project" value="TreeGrafter"/>
</dbReference>
<dbReference type="PANTHER" id="PTHR23354">
    <property type="entry name" value="NUCLEOLAR PROTEIN 7/ESTROGEN RECEPTOR COACTIVATOR-RELATED"/>
    <property type="match status" value="1"/>
</dbReference>
<dbReference type="EMBL" id="PUHQ01000085">
    <property type="protein sequence ID" value="KAG0657147.1"/>
    <property type="molecule type" value="Genomic_DNA"/>
</dbReference>
<comment type="subcellular location">
    <subcellularLocation>
        <location evidence="1">Mitochondrion</location>
    </subcellularLocation>
</comment>
<evidence type="ECO:0000313" key="7">
    <source>
        <dbReference type="EMBL" id="KAG0657147.1"/>
    </source>
</evidence>
<feature type="compositionally biased region" description="Low complexity" evidence="5">
    <location>
        <begin position="76"/>
        <end position="91"/>
    </location>
</feature>
<feature type="region of interest" description="Disordered" evidence="5">
    <location>
        <begin position="565"/>
        <end position="593"/>
    </location>
</feature>
<comment type="similarity">
    <text evidence="2">Belongs to the OXR1 family.</text>
</comment>
<evidence type="ECO:0000256" key="1">
    <source>
        <dbReference type="ARBA" id="ARBA00004173"/>
    </source>
</evidence>
<evidence type="ECO:0000256" key="4">
    <source>
        <dbReference type="ARBA" id="ARBA00040604"/>
    </source>
</evidence>
<dbReference type="PROSITE" id="PS51886">
    <property type="entry name" value="TLDC"/>
    <property type="match status" value="1"/>
</dbReference>
<feature type="domain" description="TLDc" evidence="6">
    <location>
        <begin position="386"/>
        <end position="606"/>
    </location>
</feature>